<feature type="transmembrane region" description="Helical" evidence="1">
    <location>
        <begin position="63"/>
        <end position="88"/>
    </location>
</feature>
<sequence>MLDALSSNWSALLSSAIGNRVGDMLLKSLWWVPVFALLGFVIAIVVIVVLARKRLMVREHRVWNVFAKLSYLVILVGVVFATVTIGVLRHQQNQLDAVMETEVLPAMENNMPTVRTYLFAAIQEHQIRTKVTRELLVMLVLRDLHYVPHDDGLWEHLKARGINKVLAELRAAASASPVLGLDDAGSPAKLVDSLPRYMVGKAVDSIDHLFHGMYLSIVMLFLGLGALVAGEILLYFKWYLPRQNRPRSA</sequence>
<evidence type="ECO:0000313" key="3">
    <source>
        <dbReference type="Proteomes" id="UP000447355"/>
    </source>
</evidence>
<organism evidence="2 3">
    <name type="scientific">Duganella vulcania</name>
    <dbReference type="NCBI Taxonomy" id="2692166"/>
    <lineage>
        <taxon>Bacteria</taxon>
        <taxon>Pseudomonadati</taxon>
        <taxon>Pseudomonadota</taxon>
        <taxon>Betaproteobacteria</taxon>
        <taxon>Burkholderiales</taxon>
        <taxon>Oxalobacteraceae</taxon>
        <taxon>Telluria group</taxon>
        <taxon>Duganella</taxon>
    </lineage>
</organism>
<keyword evidence="1" id="KW-0472">Membrane</keyword>
<dbReference type="Proteomes" id="UP000447355">
    <property type="component" value="Unassembled WGS sequence"/>
</dbReference>
<evidence type="ECO:0000256" key="1">
    <source>
        <dbReference type="SAM" id="Phobius"/>
    </source>
</evidence>
<keyword evidence="1" id="KW-0812">Transmembrane</keyword>
<name>A0A845GQX4_9BURK</name>
<keyword evidence="1" id="KW-1133">Transmembrane helix</keyword>
<feature type="transmembrane region" description="Helical" evidence="1">
    <location>
        <begin position="29"/>
        <end position="51"/>
    </location>
</feature>
<feature type="transmembrane region" description="Helical" evidence="1">
    <location>
        <begin position="213"/>
        <end position="236"/>
    </location>
</feature>
<proteinExistence type="predicted"/>
<protein>
    <submittedName>
        <fullName evidence="2">Uncharacterized protein</fullName>
    </submittedName>
</protein>
<gene>
    <name evidence="2" type="ORF">GTP90_14560</name>
</gene>
<dbReference type="AlphaFoldDB" id="A0A845GQX4"/>
<evidence type="ECO:0000313" key="2">
    <source>
        <dbReference type="EMBL" id="MYM95087.1"/>
    </source>
</evidence>
<accession>A0A845GQX4</accession>
<dbReference type="EMBL" id="WWCX01000021">
    <property type="protein sequence ID" value="MYM95087.1"/>
    <property type="molecule type" value="Genomic_DNA"/>
</dbReference>
<comment type="caution">
    <text evidence="2">The sequence shown here is derived from an EMBL/GenBank/DDBJ whole genome shotgun (WGS) entry which is preliminary data.</text>
</comment>
<dbReference type="RefSeq" id="WP_161084231.1">
    <property type="nucleotide sequence ID" value="NZ_WWCX01000021.1"/>
</dbReference>
<reference evidence="2" key="1">
    <citation type="submission" date="2019-12" db="EMBL/GenBank/DDBJ databases">
        <title>Novel species isolated from a subtropical stream in China.</title>
        <authorList>
            <person name="Lu H."/>
        </authorList>
    </citation>
    <scope>NUCLEOTIDE SEQUENCE [LARGE SCALE GENOMIC DNA]</scope>
    <source>
        <strain evidence="2">FT81W</strain>
    </source>
</reference>